<keyword evidence="4 7" id="KW-1133">Transmembrane helix</keyword>
<dbReference type="AlphaFoldDB" id="A0AAD8QGI8"/>
<comment type="caution">
    <text evidence="8">The sequence shown here is derived from an EMBL/GenBank/DDBJ whole genome shotgun (WGS) entry which is preliminary data.</text>
</comment>
<comment type="subcellular location">
    <subcellularLocation>
        <location evidence="1">Membrane</location>
        <topology evidence="1">Multi-pass membrane protein</topology>
    </subcellularLocation>
</comment>
<comment type="similarity">
    <text evidence="2">Belongs to the NRAMP (TC 2.A.55) family.</text>
</comment>
<dbReference type="GO" id="GO:0005886">
    <property type="term" value="C:plasma membrane"/>
    <property type="evidence" value="ECO:0007669"/>
    <property type="project" value="TreeGrafter"/>
</dbReference>
<keyword evidence="9" id="KW-1185">Reference proteome</keyword>
<organism evidence="8 9">
    <name type="scientific">Lolium multiflorum</name>
    <name type="common">Italian ryegrass</name>
    <name type="synonym">Lolium perenne subsp. multiflorum</name>
    <dbReference type="NCBI Taxonomy" id="4521"/>
    <lineage>
        <taxon>Eukaryota</taxon>
        <taxon>Viridiplantae</taxon>
        <taxon>Streptophyta</taxon>
        <taxon>Embryophyta</taxon>
        <taxon>Tracheophyta</taxon>
        <taxon>Spermatophyta</taxon>
        <taxon>Magnoliopsida</taxon>
        <taxon>Liliopsida</taxon>
        <taxon>Poales</taxon>
        <taxon>Poaceae</taxon>
        <taxon>BOP clade</taxon>
        <taxon>Pooideae</taxon>
        <taxon>Poodae</taxon>
        <taxon>Poeae</taxon>
        <taxon>Poeae Chloroplast Group 2 (Poeae type)</taxon>
        <taxon>Loliodinae</taxon>
        <taxon>Loliinae</taxon>
        <taxon>Lolium</taxon>
    </lineage>
</organism>
<feature type="transmembrane region" description="Helical" evidence="7">
    <location>
        <begin position="74"/>
        <end position="94"/>
    </location>
</feature>
<dbReference type="PANTHER" id="PTHR11706">
    <property type="entry name" value="SOLUTE CARRIER PROTEIN FAMILY 11 MEMBER"/>
    <property type="match status" value="1"/>
</dbReference>
<dbReference type="EMBL" id="JAUUTY010000289">
    <property type="protein sequence ID" value="KAK1602273.1"/>
    <property type="molecule type" value="Genomic_DNA"/>
</dbReference>
<evidence type="ECO:0000256" key="5">
    <source>
        <dbReference type="ARBA" id="ARBA00023136"/>
    </source>
</evidence>
<dbReference type="GO" id="GO:0005384">
    <property type="term" value="F:manganese ion transmembrane transporter activity"/>
    <property type="evidence" value="ECO:0007669"/>
    <property type="project" value="TreeGrafter"/>
</dbReference>
<proteinExistence type="inferred from homology"/>
<dbReference type="PANTHER" id="PTHR11706:SF54">
    <property type="entry name" value="METAL TRANSPORTER NRAMP1"/>
    <property type="match status" value="1"/>
</dbReference>
<evidence type="ECO:0000313" key="9">
    <source>
        <dbReference type="Proteomes" id="UP001231189"/>
    </source>
</evidence>
<gene>
    <name evidence="8" type="ORF">QYE76_037714</name>
</gene>
<name>A0AAD8QGI8_LOLMU</name>
<evidence type="ECO:0000256" key="2">
    <source>
        <dbReference type="ARBA" id="ARBA00009965"/>
    </source>
</evidence>
<feature type="coiled-coil region" evidence="6">
    <location>
        <begin position="128"/>
        <end position="159"/>
    </location>
</feature>
<keyword evidence="5 7" id="KW-0472">Membrane</keyword>
<evidence type="ECO:0000256" key="7">
    <source>
        <dbReference type="SAM" id="Phobius"/>
    </source>
</evidence>
<evidence type="ECO:0000256" key="6">
    <source>
        <dbReference type="SAM" id="Coils"/>
    </source>
</evidence>
<keyword evidence="6" id="KW-0175">Coiled coil</keyword>
<evidence type="ECO:0000313" key="8">
    <source>
        <dbReference type="EMBL" id="KAK1602273.1"/>
    </source>
</evidence>
<dbReference type="GO" id="GO:0015086">
    <property type="term" value="F:cadmium ion transmembrane transporter activity"/>
    <property type="evidence" value="ECO:0007669"/>
    <property type="project" value="TreeGrafter"/>
</dbReference>
<evidence type="ECO:0000256" key="1">
    <source>
        <dbReference type="ARBA" id="ARBA00004141"/>
    </source>
</evidence>
<evidence type="ECO:0000256" key="4">
    <source>
        <dbReference type="ARBA" id="ARBA00022989"/>
    </source>
</evidence>
<sequence length="492" mass="55378">MLFKIPIWCGVLITGLSTLMLLFLQQYGVRKLEFLIAFLVFLIATCFLVELGYSKPNSSEVVRGLFVPEIKGNGATGLAISLLGAMVMPHNLFLHSALVLSRKVPRSVHGIKTYKTSADQVLEANRLTAKVQNENTLLKDELKKLKKKMKDEKEARREAFIIADEKEGVLRESITNLLSTADMSIDRTSKLREDSMSDALSFATDSSNQVQGLLKKTKGALSKLFSMMFPKLDQNKTLGEMADTFFIDSSEAIEIPSTSSRVETSLNPSAGDESELFSRLRDQVSRLNKDISNLHAMAALVKRKSEIATAVEHHALDRLRVATESLSFVAFDESEENKRIHEKIAAMTDVTHPKHELWSNRSKAVAIAKFEHRVEKVHYYFDKYHAHLSMVWKTMFPLDQAPETLSTLFNRFKTPDRIRLLVRKELLAGAELALASVLACHPTIDLEAIANANVRLDQYYSIARHPAYVIISRMETGVERDLKAREDQEALP</sequence>
<accession>A0AAD8QGI8</accession>
<feature type="transmembrane region" description="Helical" evidence="7">
    <location>
        <begin position="7"/>
        <end position="28"/>
    </location>
</feature>
<dbReference type="Pfam" id="PF01566">
    <property type="entry name" value="Nramp"/>
    <property type="match status" value="1"/>
</dbReference>
<feature type="transmembrane region" description="Helical" evidence="7">
    <location>
        <begin position="34"/>
        <end position="53"/>
    </location>
</feature>
<dbReference type="PRINTS" id="PR00447">
    <property type="entry name" value="NATRESASSCMP"/>
</dbReference>
<keyword evidence="3 7" id="KW-0812">Transmembrane</keyword>
<dbReference type="Proteomes" id="UP001231189">
    <property type="component" value="Unassembled WGS sequence"/>
</dbReference>
<dbReference type="GO" id="GO:0034755">
    <property type="term" value="P:iron ion transmembrane transport"/>
    <property type="evidence" value="ECO:0007669"/>
    <property type="project" value="TreeGrafter"/>
</dbReference>
<evidence type="ECO:0000256" key="3">
    <source>
        <dbReference type="ARBA" id="ARBA00022692"/>
    </source>
</evidence>
<dbReference type="InterPro" id="IPR001046">
    <property type="entry name" value="NRAMP_fam"/>
</dbReference>
<reference evidence="8" key="1">
    <citation type="submission" date="2023-07" db="EMBL/GenBank/DDBJ databases">
        <title>A chromosome-level genome assembly of Lolium multiflorum.</title>
        <authorList>
            <person name="Chen Y."/>
            <person name="Copetti D."/>
            <person name="Kolliker R."/>
            <person name="Studer B."/>
        </authorList>
    </citation>
    <scope>NUCLEOTIDE SEQUENCE</scope>
    <source>
        <strain evidence="8">02402/16</strain>
        <tissue evidence="8">Leaf</tissue>
    </source>
</reference>
<protein>
    <submittedName>
        <fullName evidence="8">Uncharacterized protein</fullName>
    </submittedName>
</protein>